<dbReference type="AlphaFoldDB" id="A0A1J5PHB2"/>
<comment type="caution">
    <text evidence="1">The sequence shown here is derived from an EMBL/GenBank/DDBJ whole genome shotgun (WGS) entry which is preliminary data.</text>
</comment>
<reference evidence="1" key="1">
    <citation type="submission" date="2016-10" db="EMBL/GenBank/DDBJ databases">
        <title>Sequence of Gallionella enrichment culture.</title>
        <authorList>
            <person name="Poehlein A."/>
            <person name="Muehling M."/>
            <person name="Daniel R."/>
        </authorList>
    </citation>
    <scope>NUCLEOTIDE SEQUENCE</scope>
</reference>
<dbReference type="EMBL" id="MLJW01007931">
    <property type="protein sequence ID" value="OIQ64667.1"/>
    <property type="molecule type" value="Genomic_DNA"/>
</dbReference>
<accession>A0A1J5PHB2</accession>
<organism evidence="1">
    <name type="scientific">mine drainage metagenome</name>
    <dbReference type="NCBI Taxonomy" id="410659"/>
    <lineage>
        <taxon>unclassified sequences</taxon>
        <taxon>metagenomes</taxon>
        <taxon>ecological metagenomes</taxon>
    </lineage>
</organism>
<evidence type="ECO:0000313" key="1">
    <source>
        <dbReference type="EMBL" id="OIQ64667.1"/>
    </source>
</evidence>
<sequence>MGCVDGDLVVGAVTLLDAEVVVFQVDVEIGQDQLLLDEIPDDAGHFVAVEFDDGVGYLDLGHHWPSWFLDSVGRVIAENAGGGKMVCDCIPNET</sequence>
<name>A0A1J5PHB2_9ZZZZ</name>
<proteinExistence type="predicted"/>
<protein>
    <submittedName>
        <fullName evidence="1">Uncharacterized protein</fullName>
    </submittedName>
</protein>
<gene>
    <name evidence="1" type="ORF">GALL_537810</name>
</gene>